<dbReference type="InterPro" id="IPR009010">
    <property type="entry name" value="Asp_de-COase-like_dom_sf"/>
</dbReference>
<reference evidence="6 7" key="1">
    <citation type="submission" date="2020-07" db="EMBL/GenBank/DDBJ databases">
        <title>Complete genome sequence for Sandaracinobacter sp. M6.</title>
        <authorList>
            <person name="Tang Y."/>
            <person name="Liu Q."/>
            <person name="Guo Z."/>
            <person name="Lei P."/>
            <person name="Huang B."/>
        </authorList>
    </citation>
    <scope>NUCLEOTIDE SEQUENCE [LARGE SCALE GENOMIC DNA]</scope>
    <source>
        <strain evidence="6 7">M6</strain>
    </source>
</reference>
<gene>
    <name evidence="6" type="ORF">H3309_14280</name>
</gene>
<evidence type="ECO:0000313" key="7">
    <source>
        <dbReference type="Proteomes" id="UP000515292"/>
    </source>
</evidence>
<dbReference type="InterPro" id="IPR010046">
    <property type="entry name" value="Mopterin_OxRdtse_a_bac"/>
</dbReference>
<dbReference type="GO" id="GO:0045333">
    <property type="term" value="P:cellular respiration"/>
    <property type="evidence" value="ECO:0007669"/>
    <property type="project" value="UniProtKB-ARBA"/>
</dbReference>
<dbReference type="SUPFAM" id="SSF53706">
    <property type="entry name" value="Formate dehydrogenase/DMSO reductase, domains 1-3"/>
    <property type="match status" value="1"/>
</dbReference>
<dbReference type="AlphaFoldDB" id="A0A7G5IGJ6"/>
<keyword evidence="3" id="KW-0411">Iron-sulfur</keyword>
<proteinExistence type="predicted"/>
<dbReference type="PANTHER" id="PTHR43105:SF4">
    <property type="entry name" value="PROTEIN YDEP"/>
    <property type="match status" value="1"/>
</dbReference>
<sequence>MSDTPIGGGLPKIAYAARTVAKIGVGQSAKALTARNTCKACGLGMGGQKGGMTNEAGEFPSVCNKSIQAQSTDIQPAIPLARLTAPLATLRALDGHDLDHLGRLDTPLYRAAGATAFVRLGWEEALTHAAHRMTEATPPRSFFYSSGRSSNEAGFLLQLLARAWGTNNINNCSYYCHQATSVGLGSTIGTGTATVELGDLDKCDFLLLLGANPASNHPRFIHKLAACRARGGQVVVVNPAKEPGLVKFALPKSARSLLKGGDAIASDWLQPRIGGDIALLKALAKALIEQGATDPAFIAAHTNGYDAFALDLAALDWPVLEAASGCIRADITRVAALHANARNAVFAWGMGLTHHLHGSANVEMVANLALLRGMVGRPGAGLLPLRGHSNVQGIGTIGVKPVLAADVMQALEKHVGVKLPSTPGMDTMAAMHAAHDGRIGAAVIMGGNLYEATPNHEFARQAMERIGFKLFLTTTINRGHIVDDGETLILPVTARDEEWQPTTQESMFNYVRLSDGGIERHGNVRPESHILADLASRLMPAGPIDFQAFKAHRKLRETIAATIPGMAALADIDVAKREFHVTNRLLHHPNFQTADGRATFALCPLPSPSGEGRLAQRAGVGPGPEVGQGAIPLTLATIRSEGQFNSIIYERTDSYRGHAPRNALLMHPTDIAAHGLTPGSTVTLASPHGRLPGLVIHPFDVHPGNVLAYYPEANALTATTTDPRSKTPAFKSVPVWIEQ</sequence>
<protein>
    <submittedName>
        <fullName evidence="6">FdhF/YdeP family oxidoreductase</fullName>
    </submittedName>
</protein>
<keyword evidence="1" id="KW-0479">Metal-binding</keyword>
<dbReference type="EMBL" id="CP059851">
    <property type="protein sequence ID" value="QMW22488.1"/>
    <property type="molecule type" value="Genomic_DNA"/>
</dbReference>
<dbReference type="Pfam" id="PF01568">
    <property type="entry name" value="Molydop_binding"/>
    <property type="match status" value="1"/>
</dbReference>
<dbReference type="GO" id="GO:0008863">
    <property type="term" value="F:formate dehydrogenase (NAD+) activity"/>
    <property type="evidence" value="ECO:0007669"/>
    <property type="project" value="InterPro"/>
</dbReference>
<dbReference type="Gene3D" id="3.40.228.10">
    <property type="entry name" value="Dimethylsulfoxide Reductase, domain 2"/>
    <property type="match status" value="1"/>
</dbReference>
<dbReference type="Gene3D" id="3.40.50.740">
    <property type="match status" value="1"/>
</dbReference>
<dbReference type="InterPro" id="IPR006656">
    <property type="entry name" value="Mopterin_OxRdtase"/>
</dbReference>
<keyword evidence="7" id="KW-1185">Reference proteome</keyword>
<evidence type="ECO:0000259" key="5">
    <source>
        <dbReference type="Pfam" id="PF01568"/>
    </source>
</evidence>
<evidence type="ECO:0000256" key="3">
    <source>
        <dbReference type="ARBA" id="ARBA00023014"/>
    </source>
</evidence>
<dbReference type="PANTHER" id="PTHR43105">
    <property type="entry name" value="RESPIRATORY NITRATE REDUCTASE"/>
    <property type="match status" value="1"/>
</dbReference>
<dbReference type="GO" id="GO:0051539">
    <property type="term" value="F:4 iron, 4 sulfur cluster binding"/>
    <property type="evidence" value="ECO:0007669"/>
    <property type="project" value="InterPro"/>
</dbReference>
<evidence type="ECO:0000259" key="4">
    <source>
        <dbReference type="Pfam" id="PF00384"/>
    </source>
</evidence>
<accession>A0A7G5IGJ6</accession>
<dbReference type="NCBIfam" id="TIGR01701">
    <property type="entry name" value="Fdhalpha-like"/>
    <property type="match status" value="1"/>
</dbReference>
<dbReference type="Proteomes" id="UP000515292">
    <property type="component" value="Chromosome"/>
</dbReference>
<dbReference type="InterPro" id="IPR006657">
    <property type="entry name" value="MoPterin_dinucl-bd_dom"/>
</dbReference>
<dbReference type="GO" id="GO:0043546">
    <property type="term" value="F:molybdopterin cofactor binding"/>
    <property type="evidence" value="ECO:0007669"/>
    <property type="project" value="InterPro"/>
</dbReference>
<name>A0A7G5IGJ6_9SPHN</name>
<feature type="domain" description="Molybdopterin dinucleotide-binding" evidence="5">
    <location>
        <begin position="633"/>
        <end position="734"/>
    </location>
</feature>
<dbReference type="GO" id="GO:1990204">
    <property type="term" value="C:oxidoreductase complex"/>
    <property type="evidence" value="ECO:0007669"/>
    <property type="project" value="UniProtKB-ARBA"/>
</dbReference>
<dbReference type="PIRSF" id="PIRSF000144">
    <property type="entry name" value="CbbBc"/>
    <property type="match status" value="1"/>
</dbReference>
<dbReference type="Gene3D" id="2.40.40.20">
    <property type="match status" value="1"/>
</dbReference>
<dbReference type="Pfam" id="PF00384">
    <property type="entry name" value="Molybdopterin"/>
    <property type="match status" value="1"/>
</dbReference>
<evidence type="ECO:0000256" key="2">
    <source>
        <dbReference type="ARBA" id="ARBA00023004"/>
    </source>
</evidence>
<dbReference type="SUPFAM" id="SSF50692">
    <property type="entry name" value="ADC-like"/>
    <property type="match status" value="1"/>
</dbReference>
<feature type="domain" description="Molybdopterin oxidoreductase" evidence="4">
    <location>
        <begin position="103"/>
        <end position="464"/>
    </location>
</feature>
<dbReference type="InterPro" id="IPR050123">
    <property type="entry name" value="Prok_molybdopt-oxidoreductase"/>
</dbReference>
<dbReference type="GO" id="GO:0016020">
    <property type="term" value="C:membrane"/>
    <property type="evidence" value="ECO:0007669"/>
    <property type="project" value="TreeGrafter"/>
</dbReference>
<evidence type="ECO:0000256" key="1">
    <source>
        <dbReference type="ARBA" id="ARBA00022723"/>
    </source>
</evidence>
<organism evidence="6 7">
    <name type="scientific">Sandaracinobacteroides saxicola</name>
    <dbReference type="NCBI Taxonomy" id="2759707"/>
    <lineage>
        <taxon>Bacteria</taxon>
        <taxon>Pseudomonadati</taxon>
        <taxon>Pseudomonadota</taxon>
        <taxon>Alphaproteobacteria</taxon>
        <taxon>Sphingomonadales</taxon>
        <taxon>Sphingosinicellaceae</taxon>
        <taxon>Sandaracinobacteroides</taxon>
    </lineage>
</organism>
<keyword evidence="2" id="KW-0408">Iron</keyword>
<dbReference type="KEGG" id="sand:H3309_14280"/>
<evidence type="ECO:0000313" key="6">
    <source>
        <dbReference type="EMBL" id="QMW22488.1"/>
    </source>
</evidence>
<dbReference type="RefSeq" id="WP_182295431.1">
    <property type="nucleotide sequence ID" value="NZ_CP059851.1"/>
</dbReference>
<dbReference type="GO" id="GO:0030151">
    <property type="term" value="F:molybdenum ion binding"/>
    <property type="evidence" value="ECO:0007669"/>
    <property type="project" value="InterPro"/>
</dbReference>